<accession>A0A0A3XZ60</accession>
<evidence type="ECO:0000313" key="5">
    <source>
        <dbReference type="Proteomes" id="UP000030377"/>
    </source>
</evidence>
<sequence>MRRLLLCLLAVALAFQVSAVRAETFPARSVRLIVPNPAGGSNDAAARILAQALSEIWQQPVIIENKPGAGGNIGVKAAATAPADGYTYLVSSPGPITINPALYKSLPFDPENDFIPIALLATVPIVLIVNPQVPASTVKELLRLTKQDTEGLDYASSGIGSTHHLSAELFKKMTGASLRHVPYRGAAPAMNDLVAGHVPILFDNLPTVIPQVQAGTVRALAVGSSKRLSSLPDVPTFEEAGLPGFEASSWFGVLAPAKTPAEIVSKVTADIERVMSSPSLRKSFEATGADVGTLFGPDFGRFIKRENEKWGDLIKSSGVSIVE</sequence>
<dbReference type="Proteomes" id="UP000030377">
    <property type="component" value="Unassembled WGS sequence"/>
</dbReference>
<dbReference type="EMBL" id="JRPN01000010">
    <property type="protein sequence ID" value="KGT79670.1"/>
    <property type="molecule type" value="Genomic_DNA"/>
</dbReference>
<dbReference type="PANTHER" id="PTHR42928">
    <property type="entry name" value="TRICARBOXYLATE-BINDING PROTEIN"/>
    <property type="match status" value="1"/>
</dbReference>
<dbReference type="SUPFAM" id="SSF53850">
    <property type="entry name" value="Periplasmic binding protein-like II"/>
    <property type="match status" value="1"/>
</dbReference>
<dbReference type="RefSeq" id="WP_052435559.1">
    <property type="nucleotide sequence ID" value="NZ_JRPN01000010.1"/>
</dbReference>
<dbReference type="PANTHER" id="PTHR42928:SF5">
    <property type="entry name" value="BLR1237 PROTEIN"/>
    <property type="match status" value="1"/>
</dbReference>
<keyword evidence="2 3" id="KW-0732">Signal</keyword>
<dbReference type="Gene3D" id="3.40.190.10">
    <property type="entry name" value="Periplasmic binding protein-like II"/>
    <property type="match status" value="1"/>
</dbReference>
<reference evidence="4 5" key="1">
    <citation type="submission" date="2014-09" db="EMBL/GenBank/DDBJ databases">
        <title>Draft genome of Bradyrhizobium japonicum Is-34.</title>
        <authorList>
            <person name="Tsurumaru H."/>
            <person name="Yamakawa T."/>
            <person name="Hashimoto S."/>
            <person name="Okizaki K."/>
            <person name="Kanesaki Y."/>
            <person name="Yoshikawa H."/>
            <person name="Yajima S."/>
        </authorList>
    </citation>
    <scope>NUCLEOTIDE SEQUENCE [LARGE SCALE GENOMIC DNA]</scope>
    <source>
        <strain evidence="4 5">Is-34</strain>
    </source>
</reference>
<comment type="similarity">
    <text evidence="1">Belongs to the UPF0065 (bug) family.</text>
</comment>
<evidence type="ECO:0008006" key="6">
    <source>
        <dbReference type="Google" id="ProtNLM"/>
    </source>
</evidence>
<feature type="signal peptide" evidence="3">
    <location>
        <begin position="1"/>
        <end position="22"/>
    </location>
</feature>
<evidence type="ECO:0000256" key="1">
    <source>
        <dbReference type="ARBA" id="ARBA00006987"/>
    </source>
</evidence>
<dbReference type="AlphaFoldDB" id="A0A0A3XZ60"/>
<evidence type="ECO:0000313" key="4">
    <source>
        <dbReference type="EMBL" id="KGT79670.1"/>
    </source>
</evidence>
<dbReference type="Gene3D" id="3.40.190.150">
    <property type="entry name" value="Bordetella uptake gene, domain 1"/>
    <property type="match status" value="1"/>
</dbReference>
<dbReference type="CDD" id="cd13578">
    <property type="entry name" value="PBP2_Bug27"/>
    <property type="match status" value="1"/>
</dbReference>
<feature type="chain" id="PRO_5002005324" description="LacI family transcriptional regulator" evidence="3">
    <location>
        <begin position="23"/>
        <end position="323"/>
    </location>
</feature>
<dbReference type="InterPro" id="IPR005064">
    <property type="entry name" value="BUG"/>
</dbReference>
<comment type="caution">
    <text evidence="4">The sequence shown here is derived from an EMBL/GenBank/DDBJ whole genome shotgun (WGS) entry which is preliminary data.</text>
</comment>
<organism evidence="4 5">
    <name type="scientific">Bradyrhizobium japonicum</name>
    <dbReference type="NCBI Taxonomy" id="375"/>
    <lineage>
        <taxon>Bacteria</taxon>
        <taxon>Pseudomonadati</taxon>
        <taxon>Pseudomonadota</taxon>
        <taxon>Alphaproteobacteria</taxon>
        <taxon>Hyphomicrobiales</taxon>
        <taxon>Nitrobacteraceae</taxon>
        <taxon>Bradyrhizobium</taxon>
    </lineage>
</organism>
<dbReference type="PIRSF" id="PIRSF017082">
    <property type="entry name" value="YflP"/>
    <property type="match status" value="1"/>
</dbReference>
<proteinExistence type="inferred from homology"/>
<dbReference type="InterPro" id="IPR042100">
    <property type="entry name" value="Bug_dom1"/>
</dbReference>
<evidence type="ECO:0000256" key="2">
    <source>
        <dbReference type="ARBA" id="ARBA00022729"/>
    </source>
</evidence>
<gene>
    <name evidence="4" type="ORF">MA20_11875</name>
</gene>
<name>A0A0A3XZ60_BRAJP</name>
<dbReference type="Pfam" id="PF03401">
    <property type="entry name" value="TctC"/>
    <property type="match status" value="1"/>
</dbReference>
<evidence type="ECO:0000256" key="3">
    <source>
        <dbReference type="SAM" id="SignalP"/>
    </source>
</evidence>
<dbReference type="InterPro" id="IPR031305">
    <property type="entry name" value="Casein_CS"/>
</dbReference>
<protein>
    <recommendedName>
        <fullName evidence="6">LacI family transcriptional regulator</fullName>
    </recommendedName>
</protein>
<dbReference type="PROSITE" id="PS00306">
    <property type="entry name" value="CASEIN_ALPHA_BETA"/>
    <property type="match status" value="1"/>
</dbReference>